<dbReference type="AlphaFoldDB" id="A0A8J3DBK5"/>
<feature type="chain" id="PRO_5035263879" description="DUF4198 domain-containing protein" evidence="1">
    <location>
        <begin position="20"/>
        <end position="269"/>
    </location>
</feature>
<organism evidence="2 3">
    <name type="scientific">Persicitalea jodogahamensis</name>
    <dbReference type="NCBI Taxonomy" id="402147"/>
    <lineage>
        <taxon>Bacteria</taxon>
        <taxon>Pseudomonadati</taxon>
        <taxon>Bacteroidota</taxon>
        <taxon>Cytophagia</taxon>
        <taxon>Cytophagales</taxon>
        <taxon>Spirosomataceae</taxon>
        <taxon>Persicitalea</taxon>
    </lineage>
</organism>
<dbReference type="Proteomes" id="UP000598271">
    <property type="component" value="Unassembled WGS sequence"/>
</dbReference>
<dbReference type="Pfam" id="PF10670">
    <property type="entry name" value="DUF4198"/>
    <property type="match status" value="1"/>
</dbReference>
<dbReference type="RefSeq" id="WP_189566117.1">
    <property type="nucleotide sequence ID" value="NZ_BMXF01000004.1"/>
</dbReference>
<evidence type="ECO:0000256" key="1">
    <source>
        <dbReference type="SAM" id="SignalP"/>
    </source>
</evidence>
<accession>A0A8J3DBK5</accession>
<evidence type="ECO:0008006" key="4">
    <source>
        <dbReference type="Google" id="ProtNLM"/>
    </source>
</evidence>
<dbReference type="InterPro" id="IPR019613">
    <property type="entry name" value="DUF4198"/>
</dbReference>
<comment type="caution">
    <text evidence="2">The sequence shown here is derived from an EMBL/GenBank/DDBJ whole genome shotgun (WGS) entry which is preliminary data.</text>
</comment>
<keyword evidence="3" id="KW-1185">Reference proteome</keyword>
<reference evidence="2 3" key="1">
    <citation type="journal article" date="2014" name="Int. J. Syst. Evol. Microbiol.">
        <title>Complete genome sequence of Corynebacterium casei LMG S-19264T (=DSM 44701T), isolated from a smear-ripened cheese.</title>
        <authorList>
            <consortium name="US DOE Joint Genome Institute (JGI-PGF)"/>
            <person name="Walter F."/>
            <person name="Albersmeier A."/>
            <person name="Kalinowski J."/>
            <person name="Ruckert C."/>
        </authorList>
    </citation>
    <scope>NUCLEOTIDE SEQUENCE [LARGE SCALE GENOMIC DNA]</scope>
    <source>
        <strain evidence="2 3">KCTC 12866</strain>
    </source>
</reference>
<protein>
    <recommendedName>
        <fullName evidence="4">DUF4198 domain-containing protein</fullName>
    </recommendedName>
</protein>
<sequence>MKLRIFALIFISTASIALAHEFWIVPEDFFPELGKKLNWKIQVGEDYMGERWGGGSRRIERLRLFTANGQEDLTGTIEQSDQQVEAPAFTLEKSGTQMLVLETNNSFIELEPVKFEAYLKEDGLQLALDYRQKNNEQQKVGREFYRRCAKTIIQVGEQKNGLPTKPTGLDLDIIPLQNPYAMKRNSALTCRILYNQKPLANAMVRCWRRVNGKTEVEFQQTDSKGEATFELTKKGKAAYMLSSVHMVRLADSDKADWQSLWGSVTFGMK</sequence>
<feature type="signal peptide" evidence="1">
    <location>
        <begin position="1"/>
        <end position="19"/>
    </location>
</feature>
<dbReference type="EMBL" id="BMXF01000004">
    <property type="protein sequence ID" value="GHB79933.1"/>
    <property type="molecule type" value="Genomic_DNA"/>
</dbReference>
<name>A0A8J3DBK5_9BACT</name>
<evidence type="ECO:0000313" key="3">
    <source>
        <dbReference type="Proteomes" id="UP000598271"/>
    </source>
</evidence>
<proteinExistence type="predicted"/>
<gene>
    <name evidence="2" type="ORF">GCM10007390_37650</name>
</gene>
<evidence type="ECO:0000313" key="2">
    <source>
        <dbReference type="EMBL" id="GHB79933.1"/>
    </source>
</evidence>
<keyword evidence="1" id="KW-0732">Signal</keyword>